<dbReference type="AlphaFoldDB" id="A0A1H2Z8H8"/>
<dbReference type="CDD" id="cd04335">
    <property type="entry name" value="PrdX_deacylase"/>
    <property type="match status" value="1"/>
</dbReference>
<sequence length="191" mass="19755">MTGTAPAAPLPADATVDPAAAEAALTAMLDRLGVAVTRHAHPPLRTVEESRALRGTLPGAHCKNLFLKAKSGEHWLVVCREDRAVRISDLGRALGAGRVSFGTPEDMGALLGVAPGAVTALGVVNDVANRVRLAVDAQMMAEPVLNVHPLHNEATVALTTADLRRVFAATGHSPLDVDFDALEALAAAARG</sequence>
<evidence type="ECO:0000259" key="2">
    <source>
        <dbReference type="Pfam" id="PF04073"/>
    </source>
</evidence>
<comment type="similarity">
    <text evidence="1">Belongs to the PRORSD1 family.</text>
</comment>
<dbReference type="FunFam" id="3.90.960.10:FF:000005">
    <property type="entry name" value="Putative prolyl-tRNA synthetase"/>
    <property type="match status" value="1"/>
</dbReference>
<dbReference type="PANTHER" id="PTHR31423">
    <property type="entry name" value="YBAK DOMAIN-CONTAINING PROTEIN"/>
    <property type="match status" value="1"/>
</dbReference>
<dbReference type="SUPFAM" id="SSF55826">
    <property type="entry name" value="YbaK/ProRS associated domain"/>
    <property type="match status" value="1"/>
</dbReference>
<dbReference type="OrthoDB" id="5145315at2"/>
<dbReference type="EMBL" id="FNMZ01000003">
    <property type="protein sequence ID" value="SDX13710.1"/>
    <property type="molecule type" value="Genomic_DNA"/>
</dbReference>
<protein>
    <submittedName>
        <fullName evidence="3">Ala-tRNA(Pro) hydrolase</fullName>
    </submittedName>
</protein>
<keyword evidence="4" id="KW-1185">Reference proteome</keyword>
<dbReference type="Proteomes" id="UP000199118">
    <property type="component" value="Unassembled WGS sequence"/>
</dbReference>
<dbReference type="Gene3D" id="3.90.960.10">
    <property type="entry name" value="YbaK/aminoacyl-tRNA synthetase-associated domain"/>
    <property type="match status" value="1"/>
</dbReference>
<dbReference type="Pfam" id="PF04073">
    <property type="entry name" value="tRNA_edit"/>
    <property type="match status" value="1"/>
</dbReference>
<name>A0A1H2Z8H8_9RHOB</name>
<accession>A0A1H2Z8H8</accession>
<evidence type="ECO:0000256" key="1">
    <source>
        <dbReference type="ARBA" id="ARBA00010201"/>
    </source>
</evidence>
<organism evidence="3 4">
    <name type="scientific">Albimonas donghaensis</name>
    <dbReference type="NCBI Taxonomy" id="356660"/>
    <lineage>
        <taxon>Bacteria</taxon>
        <taxon>Pseudomonadati</taxon>
        <taxon>Pseudomonadota</taxon>
        <taxon>Alphaproteobacteria</taxon>
        <taxon>Rhodobacterales</taxon>
        <taxon>Paracoccaceae</taxon>
        <taxon>Albimonas</taxon>
    </lineage>
</organism>
<reference evidence="3 4" key="1">
    <citation type="submission" date="2016-10" db="EMBL/GenBank/DDBJ databases">
        <authorList>
            <person name="de Groot N.N."/>
        </authorList>
    </citation>
    <scope>NUCLEOTIDE SEQUENCE [LARGE SCALE GENOMIC DNA]</scope>
    <source>
        <strain evidence="3 4">DSM 17890</strain>
    </source>
</reference>
<evidence type="ECO:0000313" key="3">
    <source>
        <dbReference type="EMBL" id="SDX13710.1"/>
    </source>
</evidence>
<dbReference type="InterPro" id="IPR007214">
    <property type="entry name" value="YbaK/aa-tRNA-synth-assoc-dom"/>
</dbReference>
<evidence type="ECO:0000313" key="4">
    <source>
        <dbReference type="Proteomes" id="UP000199118"/>
    </source>
</evidence>
<dbReference type="RefSeq" id="WP_092681821.1">
    <property type="nucleotide sequence ID" value="NZ_FNMZ01000003.1"/>
</dbReference>
<keyword evidence="3" id="KW-0378">Hydrolase</keyword>
<dbReference type="InterPro" id="IPR040285">
    <property type="entry name" value="ProX/PRXD1"/>
</dbReference>
<proteinExistence type="inferred from homology"/>
<gene>
    <name evidence="3" type="ORF">SAMN05444336_103408</name>
</gene>
<feature type="domain" description="YbaK/aminoacyl-tRNA synthetase-associated" evidence="2">
    <location>
        <begin position="41"/>
        <end position="165"/>
    </location>
</feature>
<dbReference type="InterPro" id="IPR036754">
    <property type="entry name" value="YbaK/aa-tRNA-synt-asso_dom_sf"/>
</dbReference>
<dbReference type="PANTHER" id="PTHR31423:SF3">
    <property type="entry name" value="PROLYL-TRNA SYNTHETASE ASSOCIATED DOMAIN-CONTAINING PROTEIN 1-RELATED"/>
    <property type="match status" value="1"/>
</dbReference>
<dbReference type="GO" id="GO:0002161">
    <property type="term" value="F:aminoacyl-tRNA deacylase activity"/>
    <property type="evidence" value="ECO:0007669"/>
    <property type="project" value="InterPro"/>
</dbReference>